<dbReference type="InterPro" id="IPR018760">
    <property type="entry name" value="DUF2326"/>
</dbReference>
<protein>
    <recommendedName>
        <fullName evidence="1">DUF2326 domain-containing protein</fullName>
    </recommendedName>
</protein>
<reference evidence="2 3" key="1">
    <citation type="submission" date="2018-08" db="EMBL/GenBank/DDBJ databases">
        <title>Recombination of ecologically and evolutionarily significant loci maintains genetic cohesion in the Pseudomonas syringae species complex.</title>
        <authorList>
            <person name="Dillon M."/>
            <person name="Thakur S."/>
            <person name="Almeida R.N.D."/>
            <person name="Weir B.S."/>
            <person name="Guttman D.S."/>
        </authorList>
    </citation>
    <scope>NUCLEOTIDE SEQUENCE [LARGE SCALE GENOMIC DNA]</scope>
    <source>
        <strain evidence="2 3">ICMP 13052</strain>
    </source>
</reference>
<organism evidence="2 3">
    <name type="scientific">Pseudomonas syringae pv. delphinii</name>
    <dbReference type="NCBI Taxonomy" id="192088"/>
    <lineage>
        <taxon>Bacteria</taxon>
        <taxon>Pseudomonadati</taxon>
        <taxon>Pseudomonadota</taxon>
        <taxon>Gammaproteobacteria</taxon>
        <taxon>Pseudomonadales</taxon>
        <taxon>Pseudomonadaceae</taxon>
        <taxon>Pseudomonas</taxon>
    </lineage>
</organism>
<dbReference type="AlphaFoldDB" id="A0A0N8RGC9"/>
<gene>
    <name evidence="2" type="ORF">ALQ08_01348</name>
</gene>
<proteinExistence type="predicted"/>
<evidence type="ECO:0000259" key="1">
    <source>
        <dbReference type="Pfam" id="PF10088"/>
    </source>
</evidence>
<sequence length="564" mass="63952">MQLIDLAILDGDREVRSVVFKGGINIITNLEQTGNQIGKSTSLRALAFCLGGGHITLWQDPDNKKINTKVKEYLTKGDVKFVLRLKIAGVTHTITRVLSTKPTKSGETIKVVSTIDDAVYKANAAFARDLPRLFGYNREQPTFGSIRSKFFRISRPTSNNSIRYLSVYTSDNDYALIYAFLFDFDCLESIRQINFIEHESFVERERINTLLGTSRLEAYQSDLQQIDLKLATLEVQEDEYDLLESQNHAIADLRNSRHAVAVVSSRIAALETKLYYNQKTIERYRNNLAEVDAGEIAALYSEAKSLVPNLSKTLEETIDFHNSIMSRKAEYVEELSEETVSELGDLKESLEGLLSEEKRKVKDLSRDSQFSGFILIEKQMQELREARGRISYVLTEVEASHKRIADLQEAAEVARRSIEVKYSDLNAKLDVFNEVYSAITRKLFVKHDNELEVAIGDDGKPVFSITNEELNTGDGVPRAAAMAFDMAYVEYVKKQKTRLPAFTAQDYLESVDESKLAKLFDFANENNIQTIAAILSDKLDGFGEKFLEDNVVLYLRSDEKFFKV</sequence>
<dbReference type="Proteomes" id="UP000269044">
    <property type="component" value="Unassembled WGS sequence"/>
</dbReference>
<comment type="caution">
    <text evidence="2">The sequence shown here is derived from an EMBL/GenBank/DDBJ whole genome shotgun (WGS) entry which is preliminary data.</text>
</comment>
<dbReference type="EMBL" id="RBRA01000206">
    <property type="protein sequence ID" value="RMQ22106.1"/>
    <property type="molecule type" value="Genomic_DNA"/>
</dbReference>
<feature type="domain" description="DUF2326" evidence="1">
    <location>
        <begin position="444"/>
        <end position="563"/>
    </location>
</feature>
<dbReference type="Gene3D" id="3.40.50.300">
    <property type="entry name" value="P-loop containing nucleotide triphosphate hydrolases"/>
    <property type="match status" value="1"/>
</dbReference>
<dbReference type="RefSeq" id="WP_057435204.1">
    <property type="nucleotide sequence ID" value="NZ_LJQH01000068.1"/>
</dbReference>
<name>A0A0N8RGC9_9PSED</name>
<evidence type="ECO:0000313" key="3">
    <source>
        <dbReference type="Proteomes" id="UP000269044"/>
    </source>
</evidence>
<dbReference type="InterPro" id="IPR027417">
    <property type="entry name" value="P-loop_NTPase"/>
</dbReference>
<dbReference type="Pfam" id="PF10088">
    <property type="entry name" value="DUF2326"/>
    <property type="match status" value="1"/>
</dbReference>
<evidence type="ECO:0000313" key="2">
    <source>
        <dbReference type="EMBL" id="RMQ22106.1"/>
    </source>
</evidence>
<accession>A0A0N8RGC9</accession>